<evidence type="ECO:0000256" key="1">
    <source>
        <dbReference type="SAM" id="MobiDB-lite"/>
    </source>
</evidence>
<keyword evidence="2" id="KW-0732">Signal</keyword>
<dbReference type="OrthoDB" id="8255725at2"/>
<organism evidence="3 4">
    <name type="scientific">Bradyrhizobium manausense</name>
    <dbReference type="NCBI Taxonomy" id="989370"/>
    <lineage>
        <taxon>Bacteria</taxon>
        <taxon>Pseudomonadati</taxon>
        <taxon>Pseudomonadota</taxon>
        <taxon>Alphaproteobacteria</taxon>
        <taxon>Hyphomicrobiales</taxon>
        <taxon>Nitrobacteraceae</taxon>
        <taxon>Bradyrhizobium</taxon>
    </lineage>
</organism>
<dbReference type="Proteomes" id="UP000051936">
    <property type="component" value="Unassembled WGS sequence"/>
</dbReference>
<name>A0A0R3E0N9_9BRAD</name>
<feature type="signal peptide" evidence="2">
    <location>
        <begin position="1"/>
        <end position="18"/>
    </location>
</feature>
<sequence>MRMILAIAAVLYSASALAQTDKPPMVGDKPLVQVKPKGTKAGTKEAAAKPAAAAAAKGKPQSVAARLQACLDVDDGTKDRLNCYDAIIPPAPKPKPPKAKGYADCKFFKEEDERLACFNGFAESIPKLPKS</sequence>
<reference evidence="3 4" key="1">
    <citation type="submission" date="2015-09" db="EMBL/GenBank/DDBJ databases">
        <title>Draft Genome Sequence of Bradyrhizobium manausense Strain BR 3351T, a Novel Symbiotic Nitrogen-Fixing Alphaproteobacterium Isolated from Brazilian Amazon Rain Forest.</title>
        <authorList>
            <person name="De Araujo J.L."/>
            <person name="Zilli J.E."/>
        </authorList>
    </citation>
    <scope>NUCLEOTIDE SEQUENCE [LARGE SCALE GENOMIC DNA]</scope>
    <source>
        <strain evidence="3 4">BR3351</strain>
    </source>
</reference>
<evidence type="ECO:0000256" key="2">
    <source>
        <dbReference type="SAM" id="SignalP"/>
    </source>
</evidence>
<dbReference type="AlphaFoldDB" id="A0A0R3E0N9"/>
<evidence type="ECO:0000313" key="4">
    <source>
        <dbReference type="Proteomes" id="UP000051936"/>
    </source>
</evidence>
<evidence type="ECO:0000313" key="3">
    <source>
        <dbReference type="EMBL" id="KRQ15680.1"/>
    </source>
</evidence>
<proteinExistence type="predicted"/>
<dbReference type="EMBL" id="LJYG01000040">
    <property type="protein sequence ID" value="KRQ15680.1"/>
    <property type="molecule type" value="Genomic_DNA"/>
</dbReference>
<feature type="chain" id="PRO_5006435950" evidence="2">
    <location>
        <begin position="19"/>
        <end position="131"/>
    </location>
</feature>
<dbReference type="RefSeq" id="WP_057744261.1">
    <property type="nucleotide sequence ID" value="NZ_LJYG01000040.1"/>
</dbReference>
<comment type="caution">
    <text evidence="3">The sequence shown here is derived from an EMBL/GenBank/DDBJ whole genome shotgun (WGS) entry which is preliminary data.</text>
</comment>
<accession>A0A0R3E0N9</accession>
<gene>
    <name evidence="3" type="ORF">AOQ71_08225</name>
</gene>
<feature type="region of interest" description="Disordered" evidence="1">
    <location>
        <begin position="21"/>
        <end position="46"/>
    </location>
</feature>
<keyword evidence="4" id="KW-1185">Reference proteome</keyword>
<protein>
    <submittedName>
        <fullName evidence="3">Uncharacterized protein</fullName>
    </submittedName>
</protein>